<keyword evidence="7" id="KW-0067">ATP-binding</keyword>
<dbReference type="RefSeq" id="XP_044561994.1">
    <property type="nucleotide sequence ID" value="XM_044707293.1"/>
</dbReference>
<dbReference type="PANTHER" id="PTHR43654:SF1">
    <property type="entry name" value="ISOPENTENYL PHOSPHATE KINASE"/>
    <property type="match status" value="1"/>
</dbReference>
<dbReference type="OMA" id="HHNASEH"/>
<dbReference type="OrthoDB" id="1934954at2759"/>
<dbReference type="VEuPathDB" id="AmoebaDB:NfTy_063220"/>
<evidence type="ECO:0000256" key="5">
    <source>
        <dbReference type="ARBA" id="ARBA00022741"/>
    </source>
</evidence>
<keyword evidence="5" id="KW-0547">Nucleotide-binding</keyword>
<evidence type="ECO:0000313" key="12">
    <source>
        <dbReference type="Proteomes" id="UP000444721"/>
    </source>
</evidence>
<gene>
    <name evidence="11" type="ORF">FDP41_003934</name>
</gene>
<comment type="similarity">
    <text evidence="1">Belongs to the isopentenyl phosphate kinase family.</text>
</comment>
<dbReference type="GeneID" id="68111152"/>
<dbReference type="Proteomes" id="UP000444721">
    <property type="component" value="Unassembled WGS sequence"/>
</dbReference>
<dbReference type="EC" id="2.7.4.26" evidence="2"/>
<evidence type="ECO:0000256" key="6">
    <source>
        <dbReference type="ARBA" id="ARBA00022777"/>
    </source>
</evidence>
<dbReference type="NCBIfam" id="NF040647">
    <property type="entry name" value="IPPK_Arch"/>
    <property type="match status" value="1"/>
</dbReference>
<dbReference type="PANTHER" id="PTHR43654">
    <property type="entry name" value="GLUTAMATE 5-KINASE"/>
    <property type="match status" value="1"/>
</dbReference>
<sequence>MTEEKATTHFIHTDSIMMEGTVAIKLGGSTTTVKDSLHCLNHENIEWMSQQIAELYHKFHTKLIIVHGAGSFGHFEYAEVKNILQSEEFKNSEHNPKSEIIQRLQMKIAETRFYVQQLNKEIVHRLILKKIPAMSVSPFDCGGFMNDSEATKRIEGLVEMRYVPVIHGDLQFNTTERSFKVISGDTIMEELSCLGLTTRSIFVTDVFGVYLNCPSKESQFNEISATRGLIKKIRLFSNNESTCTYELDMYENSCTPSEITTELRHQHDVTGGFEKKLSSAFAIARRGHQVYIVKAGTNNLETAVLKKHVACGNLSTFQFLGTEISSDV</sequence>
<keyword evidence="6" id="KW-0418">Kinase</keyword>
<evidence type="ECO:0000313" key="11">
    <source>
        <dbReference type="EMBL" id="KAF0977281.1"/>
    </source>
</evidence>
<evidence type="ECO:0000256" key="1">
    <source>
        <dbReference type="ARBA" id="ARBA00010540"/>
    </source>
</evidence>
<keyword evidence="4" id="KW-0808">Transferase</keyword>
<evidence type="ECO:0000256" key="8">
    <source>
        <dbReference type="ARBA" id="ARBA00023229"/>
    </source>
</evidence>
<dbReference type="InterPro" id="IPR036393">
    <property type="entry name" value="AceGlu_kinase-like_sf"/>
</dbReference>
<dbReference type="InterPro" id="IPR001048">
    <property type="entry name" value="Asp/Glu/Uridylate_kinase"/>
</dbReference>
<comment type="catalytic activity">
    <reaction evidence="9">
        <text>isopentenyl phosphate + ATP = isopentenyl diphosphate + ADP</text>
        <dbReference type="Rhea" id="RHEA:33963"/>
        <dbReference type="ChEBI" id="CHEBI:30616"/>
        <dbReference type="ChEBI" id="CHEBI:65078"/>
        <dbReference type="ChEBI" id="CHEBI:128769"/>
        <dbReference type="ChEBI" id="CHEBI:456216"/>
        <dbReference type="EC" id="2.7.4.26"/>
    </reaction>
</comment>
<organism evidence="11 12">
    <name type="scientific">Naegleria fowleri</name>
    <name type="common">Brain eating amoeba</name>
    <dbReference type="NCBI Taxonomy" id="5763"/>
    <lineage>
        <taxon>Eukaryota</taxon>
        <taxon>Discoba</taxon>
        <taxon>Heterolobosea</taxon>
        <taxon>Tetramitia</taxon>
        <taxon>Eutetramitia</taxon>
        <taxon>Vahlkampfiidae</taxon>
        <taxon>Naegleria</taxon>
    </lineage>
</organism>
<evidence type="ECO:0000256" key="9">
    <source>
        <dbReference type="ARBA" id="ARBA00049063"/>
    </source>
</evidence>
<dbReference type="InterPro" id="IPR024192">
    <property type="entry name" value="Fosfomycin_R_FomA-type"/>
</dbReference>
<keyword evidence="8" id="KW-0414">Isoprene biosynthesis</keyword>
<feature type="domain" description="Aspartate/glutamate/uridylate kinase" evidence="10">
    <location>
        <begin position="21"/>
        <end position="293"/>
    </location>
</feature>
<dbReference type="GO" id="GO:0005829">
    <property type="term" value="C:cytosol"/>
    <property type="evidence" value="ECO:0007669"/>
    <property type="project" value="TreeGrafter"/>
</dbReference>
<comment type="caution">
    <text evidence="11">The sequence shown here is derived from an EMBL/GenBank/DDBJ whole genome shotgun (WGS) entry which is preliminary data.</text>
</comment>
<accession>A0A6A5BSH6</accession>
<protein>
    <recommendedName>
        <fullName evidence="3">Isopentenyl phosphate kinase</fullName>
        <ecNumber evidence="2">2.7.4.26</ecNumber>
    </recommendedName>
</protein>
<name>A0A6A5BSH6_NAEFO</name>
<evidence type="ECO:0000259" key="10">
    <source>
        <dbReference type="Pfam" id="PF00696"/>
    </source>
</evidence>
<evidence type="ECO:0000256" key="2">
    <source>
        <dbReference type="ARBA" id="ARBA00012908"/>
    </source>
</evidence>
<reference evidence="11 12" key="1">
    <citation type="journal article" date="2019" name="Sci. Rep.">
        <title>Nanopore sequencing improves the draft genome of the human pathogenic amoeba Naegleria fowleri.</title>
        <authorList>
            <person name="Liechti N."/>
            <person name="Schurch N."/>
            <person name="Bruggmann R."/>
            <person name="Wittwer M."/>
        </authorList>
    </citation>
    <scope>NUCLEOTIDE SEQUENCE [LARGE SCALE GENOMIC DNA]</scope>
    <source>
        <strain evidence="11 12">ATCC 30894</strain>
    </source>
</reference>
<dbReference type="AlphaFoldDB" id="A0A6A5BSH6"/>
<dbReference type="GO" id="GO:0016114">
    <property type="term" value="P:terpenoid biosynthetic process"/>
    <property type="evidence" value="ECO:0007669"/>
    <property type="project" value="TreeGrafter"/>
</dbReference>
<keyword evidence="12" id="KW-1185">Reference proteome</keyword>
<dbReference type="EMBL" id="VFQX01000035">
    <property type="protein sequence ID" value="KAF0977281.1"/>
    <property type="molecule type" value="Genomic_DNA"/>
</dbReference>
<dbReference type="VEuPathDB" id="AmoebaDB:FDP41_003934"/>
<evidence type="ECO:0000256" key="7">
    <source>
        <dbReference type="ARBA" id="ARBA00022840"/>
    </source>
</evidence>
<dbReference type="VEuPathDB" id="AmoebaDB:NF0047150"/>
<dbReference type="SUPFAM" id="SSF53633">
    <property type="entry name" value="Carbamate kinase-like"/>
    <property type="match status" value="1"/>
</dbReference>
<dbReference type="GO" id="GO:0005524">
    <property type="term" value="F:ATP binding"/>
    <property type="evidence" value="ECO:0007669"/>
    <property type="project" value="UniProtKB-KW"/>
</dbReference>
<dbReference type="GO" id="GO:0016301">
    <property type="term" value="F:kinase activity"/>
    <property type="evidence" value="ECO:0007669"/>
    <property type="project" value="UniProtKB-KW"/>
</dbReference>
<dbReference type="Pfam" id="PF00696">
    <property type="entry name" value="AA_kinase"/>
    <property type="match status" value="1"/>
</dbReference>
<dbReference type="GO" id="GO:0102043">
    <property type="term" value="F:isopentenyl phosphate kinase activity"/>
    <property type="evidence" value="ECO:0007669"/>
    <property type="project" value="UniProtKB-EC"/>
</dbReference>
<proteinExistence type="inferred from homology"/>
<dbReference type="Gene3D" id="3.40.1160.10">
    <property type="entry name" value="Acetylglutamate kinase-like"/>
    <property type="match status" value="1"/>
</dbReference>
<evidence type="ECO:0000256" key="3">
    <source>
        <dbReference type="ARBA" id="ARBA00017267"/>
    </source>
</evidence>
<evidence type="ECO:0000256" key="4">
    <source>
        <dbReference type="ARBA" id="ARBA00022679"/>
    </source>
</evidence>